<dbReference type="GO" id="GO:0003677">
    <property type="term" value="F:DNA binding"/>
    <property type="evidence" value="ECO:0007669"/>
    <property type="project" value="InterPro"/>
</dbReference>
<evidence type="ECO:0000313" key="1">
    <source>
        <dbReference type="EMBL" id="KAE8674514.1"/>
    </source>
</evidence>
<keyword evidence="2" id="KW-1185">Reference proteome</keyword>
<dbReference type="InterPro" id="IPR036093">
    <property type="entry name" value="NAC_dom_sf"/>
</dbReference>
<reference evidence="1" key="1">
    <citation type="submission" date="2019-09" db="EMBL/GenBank/DDBJ databases">
        <title>Draft genome information of white flower Hibiscus syriacus.</title>
        <authorList>
            <person name="Kim Y.-M."/>
        </authorList>
    </citation>
    <scope>NUCLEOTIDE SEQUENCE [LARGE SCALE GENOMIC DNA]</scope>
    <source>
        <strain evidence="1">YM2019G1</strain>
    </source>
</reference>
<name>A0A6A2YHU2_HIBSY</name>
<dbReference type="SUPFAM" id="SSF101941">
    <property type="entry name" value="NAC domain"/>
    <property type="match status" value="1"/>
</dbReference>
<accession>A0A6A2YHU2</accession>
<dbReference type="GO" id="GO:0006355">
    <property type="term" value="P:regulation of DNA-templated transcription"/>
    <property type="evidence" value="ECO:0007669"/>
    <property type="project" value="InterPro"/>
</dbReference>
<dbReference type="Proteomes" id="UP000436088">
    <property type="component" value="Unassembled WGS sequence"/>
</dbReference>
<dbReference type="EMBL" id="VEPZ02001417">
    <property type="protein sequence ID" value="KAE8674514.1"/>
    <property type="molecule type" value="Genomic_DNA"/>
</dbReference>
<evidence type="ECO:0000313" key="2">
    <source>
        <dbReference type="Proteomes" id="UP000436088"/>
    </source>
</evidence>
<proteinExistence type="predicted"/>
<sequence length="272" mass="30159">MATRAASPPANIGFTCTNEELFIGLDKLTSGSPLPSNVIDQYLLSFADIEHSLWKPKEEAREVFSNSDIFGWTTTLEYYNGQVPYERKTNWLSTQPASNDMQQNLFSAKINAENHLPEPPVLDTNSSTRIGSSRDRQLSQYLHVYFGGDFLELKDLDNPTSSSSSENSSAMSISSDEGFDSMAFLQDLDQDQVFERNDTGKKLNVSASNRLEEGVIVPAALGTLFSIPGSNSDSEEFFKQLVLCAIHLVGVETSTRSQSMRKGIKGLKVRHR</sequence>
<gene>
    <name evidence="1" type="ORF">F3Y22_tig00111745pilonHSYRG00029</name>
</gene>
<protein>
    <recommendedName>
        <fullName evidence="3">NAC domain-containing protein</fullName>
    </recommendedName>
</protein>
<organism evidence="1 2">
    <name type="scientific">Hibiscus syriacus</name>
    <name type="common">Rose of Sharon</name>
    <dbReference type="NCBI Taxonomy" id="106335"/>
    <lineage>
        <taxon>Eukaryota</taxon>
        <taxon>Viridiplantae</taxon>
        <taxon>Streptophyta</taxon>
        <taxon>Embryophyta</taxon>
        <taxon>Tracheophyta</taxon>
        <taxon>Spermatophyta</taxon>
        <taxon>Magnoliopsida</taxon>
        <taxon>eudicotyledons</taxon>
        <taxon>Gunneridae</taxon>
        <taxon>Pentapetalae</taxon>
        <taxon>rosids</taxon>
        <taxon>malvids</taxon>
        <taxon>Malvales</taxon>
        <taxon>Malvaceae</taxon>
        <taxon>Malvoideae</taxon>
        <taxon>Hibiscus</taxon>
    </lineage>
</organism>
<evidence type="ECO:0008006" key="3">
    <source>
        <dbReference type="Google" id="ProtNLM"/>
    </source>
</evidence>
<dbReference type="AlphaFoldDB" id="A0A6A2YHU2"/>
<dbReference type="Gene3D" id="2.170.150.80">
    <property type="entry name" value="NAC domain"/>
    <property type="match status" value="1"/>
</dbReference>
<comment type="caution">
    <text evidence="1">The sequence shown here is derived from an EMBL/GenBank/DDBJ whole genome shotgun (WGS) entry which is preliminary data.</text>
</comment>